<evidence type="ECO:0000313" key="5">
    <source>
        <dbReference type="EMBL" id="GAG37529.1"/>
    </source>
</evidence>
<dbReference type="GO" id="GO:0001522">
    <property type="term" value="P:pseudouridine synthesis"/>
    <property type="evidence" value="ECO:0007669"/>
    <property type="project" value="InterPro"/>
</dbReference>
<proteinExistence type="inferred from homology"/>
<dbReference type="PANTHER" id="PTHR47811:SF1">
    <property type="entry name" value="TRNA PSEUDOURIDINE SYNTHASE D"/>
    <property type="match status" value="1"/>
</dbReference>
<feature type="domain" description="TRUD" evidence="4">
    <location>
        <begin position="1"/>
        <end position="156"/>
    </location>
</feature>
<dbReference type="Pfam" id="PF01142">
    <property type="entry name" value="TruD"/>
    <property type="match status" value="1"/>
</dbReference>
<feature type="non-terminal residue" evidence="5">
    <location>
        <position position="1"/>
    </location>
</feature>
<dbReference type="SUPFAM" id="SSF55120">
    <property type="entry name" value="Pseudouridine synthase"/>
    <property type="match status" value="1"/>
</dbReference>
<dbReference type="InterPro" id="IPR050170">
    <property type="entry name" value="TruD_pseudoU_synthase"/>
</dbReference>
<keyword evidence="3" id="KW-0413">Isomerase</keyword>
<reference evidence="5" key="1">
    <citation type="journal article" date="2014" name="Front. Microbiol.">
        <title>High frequency of phylogenetically diverse reductive dehalogenase-homologous genes in deep subseafloor sedimentary metagenomes.</title>
        <authorList>
            <person name="Kawai M."/>
            <person name="Futagami T."/>
            <person name="Toyoda A."/>
            <person name="Takaki Y."/>
            <person name="Nishi S."/>
            <person name="Hori S."/>
            <person name="Arai W."/>
            <person name="Tsubouchi T."/>
            <person name="Morono Y."/>
            <person name="Uchiyama I."/>
            <person name="Ito T."/>
            <person name="Fujiyama A."/>
            <person name="Inagaki F."/>
            <person name="Takami H."/>
        </authorList>
    </citation>
    <scope>NUCLEOTIDE SEQUENCE</scope>
    <source>
        <strain evidence="5">Expedition CK06-06</strain>
    </source>
</reference>
<dbReference type="InterPro" id="IPR011760">
    <property type="entry name" value="PsdUridine_synth_TruD_insert"/>
</dbReference>
<dbReference type="Gene3D" id="3.30.2350.20">
    <property type="entry name" value="TruD, catalytic domain"/>
    <property type="match status" value="1"/>
</dbReference>
<dbReference type="GO" id="GO:0005829">
    <property type="term" value="C:cytosol"/>
    <property type="evidence" value="ECO:0007669"/>
    <property type="project" value="TreeGrafter"/>
</dbReference>
<dbReference type="GO" id="GO:0008033">
    <property type="term" value="P:tRNA processing"/>
    <property type="evidence" value="ECO:0007669"/>
    <property type="project" value="UniProtKB-KW"/>
</dbReference>
<keyword evidence="2" id="KW-0819">tRNA processing</keyword>
<dbReference type="PANTHER" id="PTHR47811">
    <property type="entry name" value="TRNA PSEUDOURIDINE SYNTHASE D"/>
    <property type="match status" value="1"/>
</dbReference>
<evidence type="ECO:0000259" key="4">
    <source>
        <dbReference type="PROSITE" id="PS50984"/>
    </source>
</evidence>
<evidence type="ECO:0000256" key="3">
    <source>
        <dbReference type="ARBA" id="ARBA00023235"/>
    </source>
</evidence>
<evidence type="ECO:0000256" key="1">
    <source>
        <dbReference type="ARBA" id="ARBA00007953"/>
    </source>
</evidence>
<dbReference type="GO" id="GO:0003723">
    <property type="term" value="F:RNA binding"/>
    <property type="evidence" value="ECO:0007669"/>
    <property type="project" value="InterPro"/>
</dbReference>
<comment type="caution">
    <text evidence="5">The sequence shown here is derived from an EMBL/GenBank/DDBJ whole genome shotgun (WGS) entry which is preliminary data.</text>
</comment>
<dbReference type="PROSITE" id="PS50984">
    <property type="entry name" value="TRUD"/>
    <property type="match status" value="1"/>
</dbReference>
<dbReference type="InterPro" id="IPR042214">
    <property type="entry name" value="TruD_catalytic"/>
</dbReference>
<gene>
    <name evidence="5" type="ORF">S01H1_70942</name>
</gene>
<protein>
    <recommendedName>
        <fullName evidence="4">TRUD domain-containing protein</fullName>
    </recommendedName>
</protein>
<sequence>YEKGDLDAAIRALPPHRRDERRCLAALARGKKPAQAARAVPKRLRLFLISALQSHLFNEVLDARLPDLDLLEPGDLAWKHDSGAVFKVEDVEAENARAARFEVSPSGPMFGYKMIAPEGRPGEVEAKVLGEAGLTPESFRRPGGLKVKGARRPLRVPLGEAGVTEDGPDLILIFTLPPGSYATVVTAEVMK</sequence>
<accession>X0X2V6</accession>
<dbReference type="InterPro" id="IPR001656">
    <property type="entry name" value="PsdUridine_synth_TruD"/>
</dbReference>
<dbReference type="InterPro" id="IPR020103">
    <property type="entry name" value="PsdUridine_synth_cat_dom_sf"/>
</dbReference>
<dbReference type="EMBL" id="BARS01047207">
    <property type="protein sequence ID" value="GAG37529.1"/>
    <property type="molecule type" value="Genomic_DNA"/>
</dbReference>
<evidence type="ECO:0000256" key="2">
    <source>
        <dbReference type="ARBA" id="ARBA00022694"/>
    </source>
</evidence>
<organism evidence="5">
    <name type="scientific">marine sediment metagenome</name>
    <dbReference type="NCBI Taxonomy" id="412755"/>
    <lineage>
        <taxon>unclassified sequences</taxon>
        <taxon>metagenomes</taxon>
        <taxon>ecological metagenomes</taxon>
    </lineage>
</organism>
<comment type="similarity">
    <text evidence="1">Belongs to the pseudouridine synthase TruD family.</text>
</comment>
<dbReference type="GO" id="GO:0009982">
    <property type="term" value="F:pseudouridine synthase activity"/>
    <property type="evidence" value="ECO:0007669"/>
    <property type="project" value="InterPro"/>
</dbReference>
<dbReference type="AlphaFoldDB" id="X0X2V6"/>
<name>X0X2V6_9ZZZZ</name>